<dbReference type="PANTHER" id="PTHR19959">
    <property type="entry name" value="KINESIN LIGHT CHAIN"/>
    <property type="match status" value="1"/>
</dbReference>
<protein>
    <recommendedName>
        <fullName evidence="2">ADP ribosyltransferase domain-containing protein</fullName>
    </recommendedName>
</protein>
<dbReference type="GO" id="GO:0005576">
    <property type="term" value="C:extracellular region"/>
    <property type="evidence" value="ECO:0007669"/>
    <property type="project" value="InterPro"/>
</dbReference>
<dbReference type="Proteomes" id="UP000677228">
    <property type="component" value="Unassembled WGS sequence"/>
</dbReference>
<feature type="repeat" description="TPR" evidence="1">
    <location>
        <begin position="429"/>
        <end position="462"/>
    </location>
</feature>
<evidence type="ECO:0000313" key="4">
    <source>
        <dbReference type="EMBL" id="CAF3664108.1"/>
    </source>
</evidence>
<dbReference type="EMBL" id="CAJOBA010002922">
    <property type="protein sequence ID" value="CAF3664108.1"/>
    <property type="molecule type" value="Genomic_DNA"/>
</dbReference>
<dbReference type="AlphaFoldDB" id="A0A8S2HNK3"/>
<dbReference type="Pfam" id="PF13424">
    <property type="entry name" value="TPR_12"/>
    <property type="match status" value="1"/>
</dbReference>
<organism evidence="4 5">
    <name type="scientific">Didymodactylos carnosus</name>
    <dbReference type="NCBI Taxonomy" id="1234261"/>
    <lineage>
        <taxon>Eukaryota</taxon>
        <taxon>Metazoa</taxon>
        <taxon>Spiralia</taxon>
        <taxon>Gnathifera</taxon>
        <taxon>Rotifera</taxon>
        <taxon>Eurotatoria</taxon>
        <taxon>Bdelloidea</taxon>
        <taxon>Philodinida</taxon>
        <taxon>Philodinidae</taxon>
        <taxon>Didymodactylos</taxon>
    </lineage>
</organism>
<dbReference type="InterPro" id="IPR011990">
    <property type="entry name" value="TPR-like_helical_dom_sf"/>
</dbReference>
<feature type="domain" description="ADP ribosyltransferase" evidence="2">
    <location>
        <begin position="98"/>
        <end position="264"/>
    </location>
</feature>
<comment type="caution">
    <text evidence="4">The sequence shown here is derived from an EMBL/GenBank/DDBJ whole genome shotgun (WGS) entry which is preliminary data.</text>
</comment>
<dbReference type="EMBL" id="CAJNOK010002921">
    <property type="protein sequence ID" value="CAF0880324.1"/>
    <property type="molecule type" value="Genomic_DNA"/>
</dbReference>
<dbReference type="PANTHER" id="PTHR19959:SF119">
    <property type="entry name" value="FUNGAL LIPASE-LIKE DOMAIN-CONTAINING PROTEIN"/>
    <property type="match status" value="1"/>
</dbReference>
<accession>A0A8S2HNK3</accession>
<evidence type="ECO:0000313" key="5">
    <source>
        <dbReference type="Proteomes" id="UP000682733"/>
    </source>
</evidence>
<dbReference type="SUPFAM" id="SSF56399">
    <property type="entry name" value="ADP-ribosylation"/>
    <property type="match status" value="1"/>
</dbReference>
<dbReference type="Pfam" id="PF13176">
    <property type="entry name" value="TPR_7"/>
    <property type="match status" value="1"/>
</dbReference>
<sequence>MRYNARTAENQGQKNLEKTISEHSTNFARYDDSKSNLSVQFQLLQPNGHCYEQLLHAVFSTIHESALAKLSMLDFWLQLYANNNTLADIRNFAENYRAKDSVYWYTKESFVYRCVNETLRSGDIDRCYSLRFYIANLSAQLHALKYQQQKTMEKAGMTILYRGIRQSDEELDILQSLVGTVVAVKSFMSTSRNKNIALAYASPSDWQAEDSRPLLLEIHVDLNSPSIIAADITRVSNFDEEEEVLFNIGNTFRVEMLTFDTSDNVWLCHLKATNENLARMQEFQTIPFNACICQLILYESDIVCSNETIRHEQSDTTSSNFKSLLNDRRKLSWLAYRPIELAYIRHIDCIIQWQQADINKLLNTYEHVLKIYAQVDIQDSFDDLQIASCMNNVGYINLLCGKHTELINLFKTSLSIRQRLLPVDHILLAQSYRNLGLVYANLCDYHTAFELHERALTINQHTSIAAQWSTVTTLRNMGDLCHRSGNYTRAIEYYSQAIDTYYKCLNFF</sequence>
<dbReference type="InterPro" id="IPR019734">
    <property type="entry name" value="TPR_rpt"/>
</dbReference>
<dbReference type="Pfam" id="PF03496">
    <property type="entry name" value="ADPrib_exo_Tox"/>
    <property type="match status" value="1"/>
</dbReference>
<dbReference type="Proteomes" id="UP000682733">
    <property type="component" value="Unassembled WGS sequence"/>
</dbReference>
<keyword evidence="1" id="KW-0802">TPR repeat</keyword>
<evidence type="ECO:0000313" key="3">
    <source>
        <dbReference type="EMBL" id="CAF0880324.1"/>
    </source>
</evidence>
<gene>
    <name evidence="3" type="ORF">OVA965_LOCUS8586</name>
    <name evidence="4" type="ORF">TMI583_LOCUS8582</name>
</gene>
<dbReference type="PROSITE" id="PS51996">
    <property type="entry name" value="TR_MART"/>
    <property type="match status" value="1"/>
</dbReference>
<evidence type="ECO:0000259" key="2">
    <source>
        <dbReference type="Pfam" id="PF03496"/>
    </source>
</evidence>
<dbReference type="SMART" id="SM00028">
    <property type="entry name" value="TPR"/>
    <property type="match status" value="3"/>
</dbReference>
<dbReference type="SUPFAM" id="SSF48452">
    <property type="entry name" value="TPR-like"/>
    <property type="match status" value="1"/>
</dbReference>
<name>A0A8S2HNK3_9BILA</name>
<dbReference type="PROSITE" id="PS50005">
    <property type="entry name" value="TPR"/>
    <property type="match status" value="1"/>
</dbReference>
<dbReference type="InterPro" id="IPR003540">
    <property type="entry name" value="ADP-ribosyltransferase"/>
</dbReference>
<dbReference type="Gene3D" id="3.90.176.10">
    <property type="entry name" value="Toxin ADP-ribosyltransferase, Chain A, domain 1"/>
    <property type="match status" value="1"/>
</dbReference>
<dbReference type="Gene3D" id="1.25.40.10">
    <property type="entry name" value="Tetratricopeptide repeat domain"/>
    <property type="match status" value="1"/>
</dbReference>
<proteinExistence type="predicted"/>
<evidence type="ECO:0000256" key="1">
    <source>
        <dbReference type="PROSITE-ProRule" id="PRU00339"/>
    </source>
</evidence>
<reference evidence="4" key="1">
    <citation type="submission" date="2021-02" db="EMBL/GenBank/DDBJ databases">
        <authorList>
            <person name="Nowell W R."/>
        </authorList>
    </citation>
    <scope>NUCLEOTIDE SEQUENCE</scope>
</reference>